<dbReference type="KEGG" id="pgv:SL003B_2998"/>
<organism evidence="2 3">
    <name type="scientific">Polymorphum gilvum (strain LMG 25793 / CGMCC 1.9160 / SL003B-26A1)</name>
    <dbReference type="NCBI Taxonomy" id="991905"/>
    <lineage>
        <taxon>Bacteria</taxon>
        <taxon>Pseudomonadati</taxon>
        <taxon>Pseudomonadota</taxon>
        <taxon>Alphaproteobacteria</taxon>
        <taxon>Rhodobacterales</taxon>
        <taxon>Paracoccaceae</taxon>
        <taxon>Polymorphum</taxon>
    </lineage>
</organism>
<dbReference type="CDD" id="cd04301">
    <property type="entry name" value="NAT_SF"/>
    <property type="match status" value="1"/>
</dbReference>
<keyword evidence="2" id="KW-0808">Transferase</keyword>
<dbReference type="Pfam" id="PF13508">
    <property type="entry name" value="Acetyltransf_7"/>
    <property type="match status" value="1"/>
</dbReference>
<feature type="domain" description="N-acetyltransferase" evidence="1">
    <location>
        <begin position="2"/>
        <end position="143"/>
    </location>
</feature>
<evidence type="ECO:0000313" key="3">
    <source>
        <dbReference type="Proteomes" id="UP000008130"/>
    </source>
</evidence>
<dbReference type="RefSeq" id="WP_013653734.1">
    <property type="nucleotide sequence ID" value="NC_015259.1"/>
</dbReference>
<reference evidence="2 3" key="1">
    <citation type="journal article" date="2011" name="J. Bacteriol.">
        <title>Complete genome sequence of Polymorphum gilvum SL003B-26A1T, a crude oil-degrading bacterium from oil-polluted saline soil.</title>
        <authorList>
            <person name="Li S.G."/>
            <person name="Tang Y.Q."/>
            <person name="Nie Y."/>
            <person name="Cai M."/>
            <person name="Wu X.L."/>
        </authorList>
    </citation>
    <scope>NUCLEOTIDE SEQUENCE [LARGE SCALE GENOMIC DNA]</scope>
    <source>
        <strain evidence="3">LMG 25793 / CGMCC 1.9160 / SL003B-26A1</strain>
    </source>
</reference>
<dbReference type="GO" id="GO:0016747">
    <property type="term" value="F:acyltransferase activity, transferring groups other than amino-acyl groups"/>
    <property type="evidence" value="ECO:0007669"/>
    <property type="project" value="InterPro"/>
</dbReference>
<dbReference type="SUPFAM" id="SSF55729">
    <property type="entry name" value="Acyl-CoA N-acyltransferases (Nat)"/>
    <property type="match status" value="1"/>
</dbReference>
<dbReference type="Gene3D" id="3.40.630.30">
    <property type="match status" value="1"/>
</dbReference>
<dbReference type="STRING" id="991905.SL003B_2998"/>
<dbReference type="InterPro" id="IPR016181">
    <property type="entry name" value="Acyl_CoA_acyltransferase"/>
</dbReference>
<sequence length="185" mass="19419">MSDIVDEAPEHFGAREALLDRAFGRARHAKTSERLREGRLPALAFSAVDGEGRLVATVRLWNVATGDGREILLLGPLAVEAACRSDGLGGRLMRHALNRASLAGYGAVILVGDAPYYERFGFSAGPTGALDLPGPVERSRFLGLELRPDALAGACGLIRPSGALAPADRLLAILPETQIVAAQAA</sequence>
<gene>
    <name evidence="2" type="ordered locus">SL003B_2998</name>
</gene>
<name>F2IV90_POLGS</name>
<dbReference type="eggNOG" id="COG3153">
    <property type="taxonomic scope" value="Bacteria"/>
</dbReference>
<evidence type="ECO:0000259" key="1">
    <source>
        <dbReference type="PROSITE" id="PS51186"/>
    </source>
</evidence>
<dbReference type="InterPro" id="IPR000182">
    <property type="entry name" value="GNAT_dom"/>
</dbReference>
<accession>F2IV90</accession>
<dbReference type="PATRIC" id="fig|991905.3.peg.3078"/>
<protein>
    <submittedName>
        <fullName evidence="2">Acetyltransferase, GNAT family</fullName>
    </submittedName>
</protein>
<dbReference type="OrthoDB" id="9815099at2"/>
<evidence type="ECO:0000313" key="2">
    <source>
        <dbReference type="EMBL" id="ADZ71421.1"/>
    </source>
</evidence>
<dbReference type="PROSITE" id="PS51186">
    <property type="entry name" value="GNAT"/>
    <property type="match status" value="1"/>
</dbReference>
<dbReference type="AlphaFoldDB" id="F2IV90"/>
<keyword evidence="3" id="KW-1185">Reference proteome</keyword>
<dbReference type="HOGENOM" id="CLU_081840_0_1_5"/>
<dbReference type="Proteomes" id="UP000008130">
    <property type="component" value="Chromosome"/>
</dbReference>
<dbReference type="EMBL" id="CP002568">
    <property type="protein sequence ID" value="ADZ71421.1"/>
    <property type="molecule type" value="Genomic_DNA"/>
</dbReference>
<proteinExistence type="predicted"/>